<dbReference type="Pfam" id="PF04597">
    <property type="entry name" value="Ribophorin_I"/>
    <property type="match status" value="1"/>
</dbReference>
<dbReference type="GO" id="GO:0008250">
    <property type="term" value="C:oligosaccharyltransferase complex"/>
    <property type="evidence" value="ECO:0007669"/>
    <property type="project" value="UniProtKB-UniRule"/>
</dbReference>
<evidence type="ECO:0000256" key="9">
    <source>
        <dbReference type="ARBA" id="ARBA00022989"/>
    </source>
</evidence>
<evidence type="ECO:0000256" key="2">
    <source>
        <dbReference type="ARBA" id="ARBA00004115"/>
    </source>
</evidence>
<comment type="subcellular location">
    <subcellularLocation>
        <location evidence="2 11">Endoplasmic reticulum membrane</location>
        <topology evidence="2 11">Single-pass type I membrane protein</topology>
    </subcellularLocation>
</comment>
<evidence type="ECO:0000256" key="4">
    <source>
        <dbReference type="ARBA" id="ARBA00008905"/>
    </source>
</evidence>
<evidence type="ECO:0000256" key="11">
    <source>
        <dbReference type="RuleBase" id="RU361143"/>
    </source>
</evidence>
<gene>
    <name evidence="12" type="ORF">BXYJ_LOCUS9514</name>
</gene>
<keyword evidence="9 11" id="KW-1133">Transmembrane helix</keyword>
<reference evidence="16" key="1">
    <citation type="submission" date="2016-11" db="UniProtKB">
        <authorList>
            <consortium name="WormBaseParasite"/>
        </authorList>
    </citation>
    <scope>IDENTIFICATION</scope>
</reference>
<evidence type="ECO:0000256" key="5">
    <source>
        <dbReference type="ARBA" id="ARBA00017611"/>
    </source>
</evidence>
<dbReference type="Proteomes" id="UP000659654">
    <property type="component" value="Unassembled WGS sequence"/>
</dbReference>
<evidence type="ECO:0000256" key="1">
    <source>
        <dbReference type="ARBA" id="ARBA00002791"/>
    </source>
</evidence>
<feature type="transmembrane region" description="Helical" evidence="11">
    <location>
        <begin position="431"/>
        <end position="454"/>
    </location>
</feature>
<feature type="chain" id="PRO_5035485912" description="Dolichyl-diphosphooligosaccharide--protein glycosyltransferase subunit 1" evidence="11">
    <location>
        <begin position="21"/>
        <end position="465"/>
    </location>
</feature>
<comment type="subunit">
    <text evidence="11">Component of the oligosaccharyltransferase (OST) complex.</text>
</comment>
<protein>
    <recommendedName>
        <fullName evidence="5 11">Dolichyl-diphosphooligosaccharide--protein glycosyltransferase subunit 1</fullName>
    </recommendedName>
</protein>
<comment type="similarity">
    <text evidence="4 11">Belongs to the OST1 family.</text>
</comment>
<evidence type="ECO:0000256" key="10">
    <source>
        <dbReference type="ARBA" id="ARBA00023136"/>
    </source>
</evidence>
<reference evidence="13" key="2">
    <citation type="submission" date="2020-08" db="EMBL/GenBank/DDBJ databases">
        <authorList>
            <person name="Kikuchi T."/>
        </authorList>
    </citation>
    <scope>NUCLEOTIDE SEQUENCE</scope>
    <source>
        <strain evidence="12">Ka4C1</strain>
    </source>
</reference>
<evidence type="ECO:0000313" key="13">
    <source>
        <dbReference type="EMBL" id="CAG9116555.1"/>
    </source>
</evidence>
<dbReference type="SMR" id="A0A1I7S3Y0"/>
<dbReference type="WBParaSite" id="BXY_0771200.1">
    <property type="protein sequence ID" value="BXY_0771200.1"/>
    <property type="gene ID" value="BXY_0771200"/>
</dbReference>
<dbReference type="Proteomes" id="UP000582659">
    <property type="component" value="Unassembled WGS sequence"/>
</dbReference>
<dbReference type="InterPro" id="IPR007676">
    <property type="entry name" value="Ribophorin_I"/>
</dbReference>
<keyword evidence="6 11" id="KW-0812">Transmembrane</keyword>
<evidence type="ECO:0000256" key="8">
    <source>
        <dbReference type="ARBA" id="ARBA00022824"/>
    </source>
</evidence>
<evidence type="ECO:0000313" key="14">
    <source>
        <dbReference type="Proteomes" id="UP000095284"/>
    </source>
</evidence>
<dbReference type="AlphaFoldDB" id="A0A1I7S3Y0"/>
<dbReference type="Proteomes" id="UP000095284">
    <property type="component" value="Unplaced"/>
</dbReference>
<dbReference type="GO" id="GO:0018279">
    <property type="term" value="P:protein N-linked glycosylation via asparagine"/>
    <property type="evidence" value="ECO:0007669"/>
    <property type="project" value="TreeGrafter"/>
</dbReference>
<organism evidence="14 16">
    <name type="scientific">Bursaphelenchus xylophilus</name>
    <name type="common">Pinewood nematode worm</name>
    <name type="synonym">Aphelenchoides xylophilus</name>
    <dbReference type="NCBI Taxonomy" id="6326"/>
    <lineage>
        <taxon>Eukaryota</taxon>
        <taxon>Metazoa</taxon>
        <taxon>Ecdysozoa</taxon>
        <taxon>Nematoda</taxon>
        <taxon>Chromadorea</taxon>
        <taxon>Rhabditida</taxon>
        <taxon>Tylenchina</taxon>
        <taxon>Tylenchomorpha</taxon>
        <taxon>Aphelenchoidea</taxon>
        <taxon>Aphelenchoididae</taxon>
        <taxon>Bursaphelenchus</taxon>
    </lineage>
</organism>
<evidence type="ECO:0000313" key="15">
    <source>
        <dbReference type="Proteomes" id="UP000659654"/>
    </source>
</evidence>
<evidence type="ECO:0000256" key="3">
    <source>
        <dbReference type="ARBA" id="ARBA00004922"/>
    </source>
</evidence>
<evidence type="ECO:0000256" key="6">
    <source>
        <dbReference type="ARBA" id="ARBA00022692"/>
    </source>
</evidence>
<sequence>MRCFVVVALVAAIFTLLVQAQSDGLKVTATRTLDVSSQIVKSTVDLQIVNGGKSSVSSILYSLSESEAAKLSWIQANAEKKDGKKLKIQSTQGAGTPKGQVVFKIELPAPLAVGQTTNVLVRAQITQALRPFPAKISQSENQFVVYSGNALLGLPYVVEKETTTIKYGSGKLIEFTAVEPAKQNGGSIVYGPYSNTPANAIKPITVHYENNSPFLVVKSLERWIEVSHWGNIAIEEQIVIEHHGAELVGEFSRLDYQMDRRGARQPVVKSFKTHLPVSARDIYYRDQIGNISTSTVTKRANKVEIELKPRFPLFGGWKTDYVIGYNVPSMTFLYNKGNDYALKVPFIDHVFDNAVIEKAVVKIVLPEASSNIKVVNPFDLTRKPDEVHKTYLDTTGRTVIVFEKENLIDSHSQAVTVYYEFERYLLLREPLIAVVFFSVIFVTFILLSWCNFSIKDKPEVHQKKE</sequence>
<comment type="pathway">
    <text evidence="3 11">Protein modification; protein glycosylation.</text>
</comment>
<dbReference type="OrthoDB" id="310030at2759"/>
<dbReference type="PANTHER" id="PTHR21049:SF0">
    <property type="entry name" value="DOLICHYL-DIPHOSPHOOLIGOSACCHARIDE--PROTEIN GLYCOSYLTRANSFERASE SUBUNIT 1"/>
    <property type="match status" value="1"/>
</dbReference>
<keyword evidence="10 11" id="KW-0472">Membrane</keyword>
<keyword evidence="8 11" id="KW-0256">Endoplasmic reticulum</keyword>
<dbReference type="UniPathway" id="UPA00378"/>
<name>A0A1I7S3Y0_BURXY</name>
<evidence type="ECO:0000313" key="16">
    <source>
        <dbReference type="WBParaSite" id="BXY_0771200.1"/>
    </source>
</evidence>
<dbReference type="PANTHER" id="PTHR21049">
    <property type="entry name" value="RIBOPHORIN I"/>
    <property type="match status" value="1"/>
</dbReference>
<accession>A0A1I7S3Y0</accession>
<evidence type="ECO:0000313" key="12">
    <source>
        <dbReference type="EMBL" id="CAD5226969.1"/>
    </source>
</evidence>
<keyword evidence="15" id="KW-1185">Reference proteome</keyword>
<dbReference type="eggNOG" id="KOG2291">
    <property type="taxonomic scope" value="Eukaryota"/>
</dbReference>
<keyword evidence="7 11" id="KW-0732">Signal</keyword>
<proteinExistence type="inferred from homology"/>
<comment type="function">
    <text evidence="1 11">Subunit of the oligosaccharyl transferase (OST) complex that catalyzes the initial transfer of a defined glycan (Glc(3)Man(9)GlcNAc(2) in eukaryotes) from the lipid carrier dolichol-pyrophosphate to an asparagine residue within an Asn-X-Ser/Thr consensus motif in nascent polypeptide chains, the first step in protein N-glycosylation. N-glycosylation occurs cotranslationally and the complex associates with the Sec61 complex at the channel-forming translocon complex that mediates protein translocation across the endoplasmic reticulum (ER). All subunits are required for a maximal enzyme activity.</text>
</comment>
<evidence type="ECO:0000256" key="7">
    <source>
        <dbReference type="ARBA" id="ARBA00022729"/>
    </source>
</evidence>
<dbReference type="EMBL" id="CAJFDI010000004">
    <property type="protein sequence ID" value="CAD5226969.1"/>
    <property type="molecule type" value="Genomic_DNA"/>
</dbReference>
<dbReference type="EMBL" id="CAJFCV020000004">
    <property type="protein sequence ID" value="CAG9116555.1"/>
    <property type="molecule type" value="Genomic_DNA"/>
</dbReference>
<feature type="signal peptide" evidence="11">
    <location>
        <begin position="1"/>
        <end position="20"/>
    </location>
</feature>